<feature type="transmembrane region" description="Helical" evidence="5">
    <location>
        <begin position="29"/>
        <end position="51"/>
    </location>
</feature>
<evidence type="ECO:0000256" key="5">
    <source>
        <dbReference type="SAM" id="Phobius"/>
    </source>
</evidence>
<dbReference type="GO" id="GO:0022857">
    <property type="term" value="F:transmembrane transporter activity"/>
    <property type="evidence" value="ECO:0007669"/>
    <property type="project" value="InterPro"/>
</dbReference>
<evidence type="ECO:0000256" key="4">
    <source>
        <dbReference type="ARBA" id="ARBA00023136"/>
    </source>
</evidence>
<evidence type="ECO:0000256" key="2">
    <source>
        <dbReference type="ARBA" id="ARBA00022692"/>
    </source>
</evidence>
<reference evidence="7 8" key="1">
    <citation type="journal article" date="2016" name="Genome Biol. Evol.">
        <title>Draft genome sequence of an aflatoxigenic Aspergillus species, A. bombycis.</title>
        <authorList>
            <person name="Moore G.G."/>
            <person name="Mack B.M."/>
            <person name="Beltz S.B."/>
            <person name="Gilbert M.K."/>
        </authorList>
    </citation>
    <scope>NUCLEOTIDE SEQUENCE [LARGE SCALE GENOMIC DNA]</scope>
    <source>
        <strain evidence="8">NRRL 26010</strain>
    </source>
</reference>
<keyword evidence="8" id="KW-1185">Reference proteome</keyword>
<dbReference type="AlphaFoldDB" id="A0A1F7ZZ34"/>
<evidence type="ECO:0000313" key="7">
    <source>
        <dbReference type="EMBL" id="OGM44704.1"/>
    </source>
</evidence>
<keyword evidence="3 5" id="KW-1133">Transmembrane helix</keyword>
<evidence type="ECO:0000313" key="8">
    <source>
        <dbReference type="Proteomes" id="UP000179179"/>
    </source>
</evidence>
<feature type="transmembrane region" description="Helical" evidence="5">
    <location>
        <begin position="94"/>
        <end position="114"/>
    </location>
</feature>
<sequence length="335" mass="36106">MAPNGAVLGAVFAALFAQLAWWPWAFWSMAIYCAFLTVLSIIYIPPTPSIATGLSFMRLCSELDILGAFWGVTGLVLINFAWNQAPVVGWQADYVYVLLIIGILFLVVFGVYEIRFADKPLVPFDALNLDVSFILACVACGWASFGIWVYYFWLLLKNLRDQTPLQAAAEFVPPAVTGFAASFTAGILMNKVQPGWIMLLALISFTLGNIFTAIAPVQQTYWGLTFVTLLVMPWGMDMSFPAATVVLSNAVGRSRQGVAASLVSTVVNYSISLGLGFAGTVEGHVNHGGHTPHDLLIGYRGALYLGIGLGGLGIVISLVYIFKSRLRTGSTPSAG</sequence>
<gene>
    <name evidence="7" type="ORF">ABOM_007374</name>
</gene>
<accession>A0A1F7ZZ34</accession>
<dbReference type="PROSITE" id="PS50850">
    <property type="entry name" value="MFS"/>
    <property type="match status" value="1"/>
</dbReference>
<dbReference type="RefSeq" id="XP_022388421.1">
    <property type="nucleotide sequence ID" value="XM_022534503.1"/>
</dbReference>
<feature type="transmembrane region" description="Helical" evidence="5">
    <location>
        <begin position="301"/>
        <end position="322"/>
    </location>
</feature>
<feature type="transmembrane region" description="Helical" evidence="5">
    <location>
        <begin position="196"/>
        <end position="215"/>
    </location>
</feature>
<dbReference type="InterPro" id="IPR036259">
    <property type="entry name" value="MFS_trans_sf"/>
</dbReference>
<dbReference type="GO" id="GO:0016020">
    <property type="term" value="C:membrane"/>
    <property type="evidence" value="ECO:0007669"/>
    <property type="project" value="UniProtKB-SubCell"/>
</dbReference>
<name>A0A1F7ZZ34_9EURO</name>
<dbReference type="GeneID" id="34450764"/>
<dbReference type="Proteomes" id="UP000179179">
    <property type="component" value="Unassembled WGS sequence"/>
</dbReference>
<proteinExistence type="predicted"/>
<dbReference type="Gene3D" id="1.20.1250.20">
    <property type="entry name" value="MFS general substrate transporter like domains"/>
    <property type="match status" value="1"/>
</dbReference>
<dbReference type="Pfam" id="PF07690">
    <property type="entry name" value="MFS_1"/>
    <property type="match status" value="1"/>
</dbReference>
<dbReference type="InterPro" id="IPR020846">
    <property type="entry name" value="MFS_dom"/>
</dbReference>
<keyword evidence="4 5" id="KW-0472">Membrane</keyword>
<dbReference type="PANTHER" id="PTHR42718:SF41">
    <property type="entry name" value="MFS TRANSPORTER OF UNKOWN SPECIFICITY (AFU_ORTHOLOGUE AFUA_5G09940)-RELATED"/>
    <property type="match status" value="1"/>
</dbReference>
<feature type="transmembrane region" description="Helical" evidence="5">
    <location>
        <begin position="221"/>
        <end position="247"/>
    </location>
</feature>
<feature type="transmembrane region" description="Helical" evidence="5">
    <location>
        <begin position="63"/>
        <end position="82"/>
    </location>
</feature>
<evidence type="ECO:0000256" key="3">
    <source>
        <dbReference type="ARBA" id="ARBA00022989"/>
    </source>
</evidence>
<feature type="transmembrane region" description="Helical" evidence="5">
    <location>
        <begin position="126"/>
        <end position="151"/>
    </location>
</feature>
<dbReference type="EMBL" id="LYCR01000051">
    <property type="protein sequence ID" value="OGM44704.1"/>
    <property type="molecule type" value="Genomic_DNA"/>
</dbReference>
<dbReference type="InterPro" id="IPR011701">
    <property type="entry name" value="MFS"/>
</dbReference>
<dbReference type="OrthoDB" id="2428527at2759"/>
<evidence type="ECO:0000256" key="1">
    <source>
        <dbReference type="ARBA" id="ARBA00004141"/>
    </source>
</evidence>
<evidence type="ECO:0000259" key="6">
    <source>
        <dbReference type="PROSITE" id="PS50850"/>
    </source>
</evidence>
<dbReference type="PANTHER" id="PTHR42718">
    <property type="entry name" value="MAJOR FACILITATOR SUPERFAMILY MULTIDRUG TRANSPORTER MFSC"/>
    <property type="match status" value="1"/>
</dbReference>
<feature type="domain" description="Major facilitator superfamily (MFS) profile" evidence="6">
    <location>
        <begin position="1"/>
        <end position="325"/>
    </location>
</feature>
<organism evidence="7 8">
    <name type="scientific">Aspergillus bombycis</name>
    <dbReference type="NCBI Taxonomy" id="109264"/>
    <lineage>
        <taxon>Eukaryota</taxon>
        <taxon>Fungi</taxon>
        <taxon>Dikarya</taxon>
        <taxon>Ascomycota</taxon>
        <taxon>Pezizomycotina</taxon>
        <taxon>Eurotiomycetes</taxon>
        <taxon>Eurotiomycetidae</taxon>
        <taxon>Eurotiales</taxon>
        <taxon>Aspergillaceae</taxon>
        <taxon>Aspergillus</taxon>
    </lineage>
</organism>
<comment type="subcellular location">
    <subcellularLocation>
        <location evidence="1">Membrane</location>
        <topology evidence="1">Multi-pass membrane protein</topology>
    </subcellularLocation>
</comment>
<keyword evidence="2 5" id="KW-0812">Transmembrane</keyword>
<feature type="transmembrane region" description="Helical" evidence="5">
    <location>
        <begin position="259"/>
        <end position="281"/>
    </location>
</feature>
<comment type="caution">
    <text evidence="7">The sequence shown here is derived from an EMBL/GenBank/DDBJ whole genome shotgun (WGS) entry which is preliminary data.</text>
</comment>
<dbReference type="SUPFAM" id="SSF103473">
    <property type="entry name" value="MFS general substrate transporter"/>
    <property type="match status" value="1"/>
</dbReference>
<protein>
    <submittedName>
        <fullName evidence="7">Drug resistance protein</fullName>
    </submittedName>
</protein>